<evidence type="ECO:0000313" key="2">
    <source>
        <dbReference type="Proteomes" id="UP000468388"/>
    </source>
</evidence>
<evidence type="ECO:0000313" key="1">
    <source>
        <dbReference type="EMBL" id="MVT40216.1"/>
    </source>
</evidence>
<dbReference type="Proteomes" id="UP000468388">
    <property type="component" value="Unassembled WGS sequence"/>
</dbReference>
<keyword evidence="2" id="KW-1185">Reference proteome</keyword>
<proteinExistence type="predicted"/>
<dbReference type="InterPro" id="IPR052732">
    <property type="entry name" value="Cell-binding_unc_protein"/>
</dbReference>
<dbReference type="AlphaFoldDB" id="A0A6N8J7F9"/>
<sequence length="334" mass="39345">MTKEQIAKLHSEGEFPEQISRPDLVETHISWVFLCDQFVYKIKKPITYSFLDFSTLEKRKYYCEKEIELNRRLTSNMYLDVQPIREISGRFYIGNQNGEIIDYAVRMRKLDSSRQMDVLLMKNKVIDSDIRDLAKKIATFHKNTGVIYKKDVLQIRDEFNDLKNERGYLDAENRAILDEAIESSDAFIEKHKDLFALRLKKGFYRDCHGDLHTRNIFLLPDPQPFDCIEFNDEYRQIDVLNEVAFLCMDLDAFGKPELADLFFRYYSNFFPAITSNADWKLFLYYKSYRANIRAKVNSLRARSTDNHAARESALAEVNKYLSMVAGYQKMLLPV</sequence>
<dbReference type="OrthoDB" id="9810277at2"/>
<protein>
    <recommendedName>
        <fullName evidence="3">Phosphotransferase</fullName>
    </recommendedName>
</protein>
<evidence type="ECO:0008006" key="3">
    <source>
        <dbReference type="Google" id="ProtNLM"/>
    </source>
</evidence>
<dbReference type="RefSeq" id="WP_157298842.1">
    <property type="nucleotide sequence ID" value="NZ_BAAAZB010000005.1"/>
</dbReference>
<gene>
    <name evidence="1" type="ORF">GO495_06460</name>
</gene>
<dbReference type="InterPro" id="IPR011009">
    <property type="entry name" value="Kinase-like_dom_sf"/>
</dbReference>
<name>A0A6N8J7F9_9BACT</name>
<dbReference type="SUPFAM" id="SSF56112">
    <property type="entry name" value="Protein kinase-like (PK-like)"/>
    <property type="match status" value="1"/>
</dbReference>
<organism evidence="1 2">
    <name type="scientific">Chitinophaga oryziterrae</name>
    <dbReference type="NCBI Taxonomy" id="1031224"/>
    <lineage>
        <taxon>Bacteria</taxon>
        <taxon>Pseudomonadati</taxon>
        <taxon>Bacteroidota</taxon>
        <taxon>Chitinophagia</taxon>
        <taxon>Chitinophagales</taxon>
        <taxon>Chitinophagaceae</taxon>
        <taxon>Chitinophaga</taxon>
    </lineage>
</organism>
<dbReference type="PANTHER" id="PTHR43883">
    <property type="entry name" value="SLR0207 PROTEIN"/>
    <property type="match status" value="1"/>
</dbReference>
<reference evidence="1 2" key="1">
    <citation type="submission" date="2019-12" db="EMBL/GenBank/DDBJ databases">
        <title>The draft genomic sequence of strain Chitinophaga oryziterrae JCM 16595.</title>
        <authorList>
            <person name="Zhang X."/>
        </authorList>
    </citation>
    <scope>NUCLEOTIDE SEQUENCE [LARGE SCALE GENOMIC DNA]</scope>
    <source>
        <strain evidence="1 2">JCM 16595</strain>
    </source>
</reference>
<dbReference type="PANTHER" id="PTHR43883:SF1">
    <property type="entry name" value="GLUCONOKINASE"/>
    <property type="match status" value="1"/>
</dbReference>
<comment type="caution">
    <text evidence="1">The sequence shown here is derived from an EMBL/GenBank/DDBJ whole genome shotgun (WGS) entry which is preliminary data.</text>
</comment>
<accession>A0A6N8J7F9</accession>
<dbReference type="EMBL" id="WRXO01000001">
    <property type="protein sequence ID" value="MVT40216.1"/>
    <property type="molecule type" value="Genomic_DNA"/>
</dbReference>